<dbReference type="PROSITE" id="PS51077">
    <property type="entry name" value="HTH_ICLR"/>
    <property type="match status" value="1"/>
</dbReference>
<keyword evidence="3" id="KW-0804">Transcription</keyword>
<feature type="region of interest" description="Disordered" evidence="4">
    <location>
        <begin position="1"/>
        <end position="26"/>
    </location>
</feature>
<evidence type="ECO:0000256" key="2">
    <source>
        <dbReference type="ARBA" id="ARBA00023125"/>
    </source>
</evidence>
<proteinExistence type="predicted"/>
<evidence type="ECO:0000256" key="1">
    <source>
        <dbReference type="ARBA" id="ARBA00023015"/>
    </source>
</evidence>
<dbReference type="PROSITE" id="PS51078">
    <property type="entry name" value="ICLR_ED"/>
    <property type="match status" value="1"/>
</dbReference>
<organism evidence="7">
    <name type="scientific">Alsobacter sp. KACC 23698</name>
    <dbReference type="NCBI Taxonomy" id="3149229"/>
    <lineage>
        <taxon>Bacteria</taxon>
        <taxon>Pseudomonadati</taxon>
        <taxon>Pseudomonadota</taxon>
        <taxon>Alphaproteobacteria</taxon>
        <taxon>Hyphomicrobiales</taxon>
        <taxon>Alsobacteraceae</taxon>
        <taxon>Alsobacter</taxon>
    </lineage>
</organism>
<dbReference type="Gene3D" id="3.30.450.40">
    <property type="match status" value="1"/>
</dbReference>
<dbReference type="Pfam" id="PF01614">
    <property type="entry name" value="IclR_C"/>
    <property type="match status" value="1"/>
</dbReference>
<dbReference type="InterPro" id="IPR005471">
    <property type="entry name" value="Tscrpt_reg_IclR_N"/>
</dbReference>
<evidence type="ECO:0000256" key="4">
    <source>
        <dbReference type="SAM" id="MobiDB-lite"/>
    </source>
</evidence>
<accession>A0AAU7JII1</accession>
<dbReference type="InterPro" id="IPR050707">
    <property type="entry name" value="HTH_MetabolicPath_Reg"/>
</dbReference>
<keyword evidence="1" id="KW-0805">Transcription regulation</keyword>
<dbReference type="RefSeq" id="WP_406857056.1">
    <property type="nucleotide sequence ID" value="NZ_CP157484.1"/>
</dbReference>
<feature type="domain" description="HTH iclR-type" evidence="5">
    <location>
        <begin position="29"/>
        <end position="90"/>
    </location>
</feature>
<sequence length="277" mass="29814">MVDVVAPSPLPSRKRGRPPSVHAEAGGEIQSLDRAIGVLEVLSNADGLPLSDVARRSDLPTSTAHRMLMTLQRRGFVAQDAETGLWTVGVGLFRVGGAYLRIRKLPDIGRPIIRELLKRVEETVNLSMLDGDELVCVAQAESHAAVRAFFRLGRRLPIHASAAGKAIMAAMPDDERDARMARLTLQGYTPNTHTTLSALQADVDAVRERGYGVDDEEHTVGMRCVAAAIRDENGEPIGAVSISAPAVRMPTAKIPQLGESIMATARLLAARYSGRVD</sequence>
<dbReference type="Gene3D" id="1.10.10.10">
    <property type="entry name" value="Winged helix-like DNA-binding domain superfamily/Winged helix DNA-binding domain"/>
    <property type="match status" value="1"/>
</dbReference>
<protein>
    <submittedName>
        <fullName evidence="7">IclR family transcriptional regulator</fullName>
    </submittedName>
</protein>
<feature type="domain" description="IclR-ED" evidence="6">
    <location>
        <begin position="91"/>
        <end position="274"/>
    </location>
</feature>
<dbReference type="AlphaFoldDB" id="A0AAU7JII1"/>
<dbReference type="Pfam" id="PF09339">
    <property type="entry name" value="HTH_IclR"/>
    <property type="match status" value="1"/>
</dbReference>
<keyword evidence="2" id="KW-0238">DNA-binding</keyword>
<dbReference type="InterPro" id="IPR014757">
    <property type="entry name" value="Tscrpt_reg_IclR_C"/>
</dbReference>
<evidence type="ECO:0000259" key="5">
    <source>
        <dbReference type="PROSITE" id="PS51077"/>
    </source>
</evidence>
<dbReference type="InterPro" id="IPR036390">
    <property type="entry name" value="WH_DNA-bd_sf"/>
</dbReference>
<gene>
    <name evidence="7" type="ORF">ABEG18_05315</name>
</gene>
<dbReference type="PANTHER" id="PTHR30136">
    <property type="entry name" value="HELIX-TURN-HELIX TRANSCRIPTIONAL REGULATOR, ICLR FAMILY"/>
    <property type="match status" value="1"/>
</dbReference>
<dbReference type="InterPro" id="IPR036388">
    <property type="entry name" value="WH-like_DNA-bd_sf"/>
</dbReference>
<dbReference type="SUPFAM" id="SSF55781">
    <property type="entry name" value="GAF domain-like"/>
    <property type="match status" value="1"/>
</dbReference>
<dbReference type="SUPFAM" id="SSF46785">
    <property type="entry name" value="Winged helix' DNA-binding domain"/>
    <property type="match status" value="1"/>
</dbReference>
<dbReference type="PANTHER" id="PTHR30136:SF24">
    <property type="entry name" value="HTH-TYPE TRANSCRIPTIONAL REPRESSOR ALLR"/>
    <property type="match status" value="1"/>
</dbReference>
<dbReference type="GO" id="GO:0045892">
    <property type="term" value="P:negative regulation of DNA-templated transcription"/>
    <property type="evidence" value="ECO:0007669"/>
    <property type="project" value="TreeGrafter"/>
</dbReference>
<dbReference type="InterPro" id="IPR029016">
    <property type="entry name" value="GAF-like_dom_sf"/>
</dbReference>
<dbReference type="GO" id="GO:0003677">
    <property type="term" value="F:DNA binding"/>
    <property type="evidence" value="ECO:0007669"/>
    <property type="project" value="UniProtKB-KW"/>
</dbReference>
<reference evidence="7" key="1">
    <citation type="submission" date="2024-05" db="EMBL/GenBank/DDBJ databases">
        <authorList>
            <person name="Kim S."/>
            <person name="Heo J."/>
            <person name="Choi H."/>
            <person name="Choi Y."/>
            <person name="Kwon S.-W."/>
            <person name="Kim Y."/>
        </authorList>
    </citation>
    <scope>NUCLEOTIDE SEQUENCE</scope>
    <source>
        <strain evidence="7">KACC 23698</strain>
    </source>
</reference>
<dbReference type="SMART" id="SM00346">
    <property type="entry name" value="HTH_ICLR"/>
    <property type="match status" value="1"/>
</dbReference>
<dbReference type="GO" id="GO:0003700">
    <property type="term" value="F:DNA-binding transcription factor activity"/>
    <property type="evidence" value="ECO:0007669"/>
    <property type="project" value="TreeGrafter"/>
</dbReference>
<dbReference type="EMBL" id="CP157484">
    <property type="protein sequence ID" value="XBO40201.1"/>
    <property type="molecule type" value="Genomic_DNA"/>
</dbReference>
<name>A0AAU7JII1_9HYPH</name>
<evidence type="ECO:0000259" key="6">
    <source>
        <dbReference type="PROSITE" id="PS51078"/>
    </source>
</evidence>
<dbReference type="FunFam" id="1.10.10.10:FF:000056">
    <property type="entry name" value="IclR family transcriptional regulator"/>
    <property type="match status" value="1"/>
</dbReference>
<evidence type="ECO:0000256" key="3">
    <source>
        <dbReference type="ARBA" id="ARBA00023163"/>
    </source>
</evidence>
<evidence type="ECO:0000313" key="7">
    <source>
        <dbReference type="EMBL" id="XBO40201.1"/>
    </source>
</evidence>